<dbReference type="InterPro" id="IPR000454">
    <property type="entry name" value="ATP_synth_F0_csu"/>
</dbReference>
<evidence type="ECO:0000313" key="15">
    <source>
        <dbReference type="EMBL" id="MFD2309899.1"/>
    </source>
</evidence>
<evidence type="ECO:0000256" key="3">
    <source>
        <dbReference type="ARBA" id="ARBA00022448"/>
    </source>
</evidence>
<comment type="similarity">
    <text evidence="2 13">Belongs to the ATPase C chain family.</text>
</comment>
<keyword evidence="7 13" id="KW-1133">Transmembrane helix</keyword>
<protein>
    <recommendedName>
        <fullName evidence="13">ATP synthase subunit c</fullName>
    </recommendedName>
    <alternativeName>
        <fullName evidence="13">ATP synthase F(0) sector subunit c</fullName>
    </alternativeName>
    <alternativeName>
        <fullName evidence="13">F-type ATPase subunit c</fullName>
        <shortName evidence="13">F-ATPase subunit c</shortName>
    </alternativeName>
    <alternativeName>
        <fullName evidence="13">Lipid-binding protein</fullName>
    </alternativeName>
</protein>
<evidence type="ECO:0000256" key="12">
    <source>
        <dbReference type="ARBA" id="ARBA00025198"/>
    </source>
</evidence>
<keyword evidence="6 13" id="KW-0375">Hydrogen ion transport</keyword>
<dbReference type="RefSeq" id="WP_265720370.1">
    <property type="nucleotide sequence ID" value="NZ_JAPIVK010000003.1"/>
</dbReference>
<dbReference type="InterPro" id="IPR020537">
    <property type="entry name" value="ATP_synth_F0_csu_DDCD_BS"/>
</dbReference>
<keyword evidence="8 13" id="KW-0406">Ion transport</keyword>
<dbReference type="InterPro" id="IPR002379">
    <property type="entry name" value="ATPase_proteolipid_c-like_dom"/>
</dbReference>
<dbReference type="InterPro" id="IPR005953">
    <property type="entry name" value="ATP_synth_csu_bac/chlpt"/>
</dbReference>
<dbReference type="InterPro" id="IPR038662">
    <property type="entry name" value="ATP_synth_F0_csu_sf"/>
</dbReference>
<keyword evidence="4 13" id="KW-0138">CF(0)</keyword>
<reference evidence="16" key="1">
    <citation type="journal article" date="2019" name="Int. J. Syst. Evol. Microbiol.">
        <title>The Global Catalogue of Microorganisms (GCM) 10K type strain sequencing project: providing services to taxonomists for standard genome sequencing and annotation.</title>
        <authorList>
            <consortium name="The Broad Institute Genomics Platform"/>
            <consortium name="The Broad Institute Genome Sequencing Center for Infectious Disease"/>
            <person name="Wu L."/>
            <person name="Ma J."/>
        </authorList>
    </citation>
    <scope>NUCLEOTIDE SEQUENCE [LARGE SCALE GENOMIC DNA]</scope>
    <source>
        <strain evidence="16">KCTC 12848</strain>
    </source>
</reference>
<keyword evidence="9 13" id="KW-0446">Lipid-binding</keyword>
<dbReference type="NCBIfam" id="TIGR01260">
    <property type="entry name" value="ATP_synt_c"/>
    <property type="match status" value="1"/>
</dbReference>
<proteinExistence type="inferred from homology"/>
<dbReference type="SUPFAM" id="SSF81333">
    <property type="entry name" value="F1F0 ATP synthase subunit C"/>
    <property type="match status" value="1"/>
</dbReference>
<keyword evidence="10 13" id="KW-0472">Membrane</keyword>
<keyword evidence="13" id="KW-1003">Cell membrane</keyword>
<evidence type="ECO:0000256" key="8">
    <source>
        <dbReference type="ARBA" id="ARBA00023065"/>
    </source>
</evidence>
<keyword evidence="5 13" id="KW-0812">Transmembrane</keyword>
<name>A0ABW5EER9_9GAMM</name>
<comment type="subcellular location">
    <subcellularLocation>
        <location evidence="13">Cell membrane</location>
        <topology evidence="13">Multi-pass membrane protein</topology>
    </subcellularLocation>
    <subcellularLocation>
        <location evidence="1">Membrane</location>
        <topology evidence="1">Multi-pass membrane protein</topology>
    </subcellularLocation>
</comment>
<sequence length="82" mass="8132">MEALGLVYISAAIMIGLAALGTALGFGALGGKLLEGSARQPEQAPALQGKMFLMAGLLDAVPMIGVGIAMYLIFAVAPGLAG</sequence>
<dbReference type="Pfam" id="PF00137">
    <property type="entry name" value="ATP-synt_C"/>
    <property type="match status" value="1"/>
</dbReference>
<evidence type="ECO:0000256" key="10">
    <source>
        <dbReference type="ARBA" id="ARBA00023136"/>
    </source>
</evidence>
<organism evidence="15 16">
    <name type="scientific">Microbulbifer halophilus</name>
    <dbReference type="NCBI Taxonomy" id="453963"/>
    <lineage>
        <taxon>Bacteria</taxon>
        <taxon>Pseudomonadati</taxon>
        <taxon>Pseudomonadota</taxon>
        <taxon>Gammaproteobacteria</taxon>
        <taxon>Cellvibrionales</taxon>
        <taxon>Microbulbiferaceae</taxon>
        <taxon>Microbulbifer</taxon>
    </lineage>
</organism>
<dbReference type="Proteomes" id="UP001597425">
    <property type="component" value="Unassembled WGS sequence"/>
</dbReference>
<feature type="transmembrane region" description="Helical" evidence="13">
    <location>
        <begin position="6"/>
        <end position="30"/>
    </location>
</feature>
<evidence type="ECO:0000256" key="13">
    <source>
        <dbReference type="HAMAP-Rule" id="MF_01396"/>
    </source>
</evidence>
<dbReference type="Gene3D" id="1.20.20.10">
    <property type="entry name" value="F1F0 ATP synthase subunit C"/>
    <property type="match status" value="1"/>
</dbReference>
<gene>
    <name evidence="13 15" type="primary">atpE</name>
    <name evidence="15" type="ORF">ACFSKX_05660</name>
</gene>
<dbReference type="InterPro" id="IPR035921">
    <property type="entry name" value="F/V-ATP_Csub_sf"/>
</dbReference>
<feature type="site" description="Reversibly protonated during proton transport" evidence="13">
    <location>
        <position position="59"/>
    </location>
</feature>
<evidence type="ECO:0000256" key="11">
    <source>
        <dbReference type="ARBA" id="ARBA00023310"/>
    </source>
</evidence>
<dbReference type="NCBIfam" id="NF005363">
    <property type="entry name" value="PRK06876.1"/>
    <property type="match status" value="1"/>
</dbReference>
<dbReference type="CDD" id="cd18185">
    <property type="entry name" value="ATP-synt_Fo_c_ATPE"/>
    <property type="match status" value="1"/>
</dbReference>
<keyword evidence="11 13" id="KW-0066">ATP synthesis</keyword>
<accession>A0ABW5EER9</accession>
<dbReference type="PROSITE" id="PS00605">
    <property type="entry name" value="ATPASE_C"/>
    <property type="match status" value="1"/>
</dbReference>
<comment type="caution">
    <text evidence="15">The sequence shown here is derived from an EMBL/GenBank/DDBJ whole genome shotgun (WGS) entry which is preliminary data.</text>
</comment>
<evidence type="ECO:0000256" key="9">
    <source>
        <dbReference type="ARBA" id="ARBA00023121"/>
    </source>
</evidence>
<evidence type="ECO:0000256" key="2">
    <source>
        <dbReference type="ARBA" id="ARBA00006704"/>
    </source>
</evidence>
<evidence type="ECO:0000256" key="6">
    <source>
        <dbReference type="ARBA" id="ARBA00022781"/>
    </source>
</evidence>
<evidence type="ECO:0000256" key="1">
    <source>
        <dbReference type="ARBA" id="ARBA00004141"/>
    </source>
</evidence>
<evidence type="ECO:0000256" key="7">
    <source>
        <dbReference type="ARBA" id="ARBA00022989"/>
    </source>
</evidence>
<feature type="transmembrane region" description="Helical" evidence="13">
    <location>
        <begin position="51"/>
        <end position="77"/>
    </location>
</feature>
<evidence type="ECO:0000256" key="5">
    <source>
        <dbReference type="ARBA" id="ARBA00022692"/>
    </source>
</evidence>
<dbReference type="EMBL" id="JBHUJD010000005">
    <property type="protein sequence ID" value="MFD2309899.1"/>
    <property type="molecule type" value="Genomic_DNA"/>
</dbReference>
<keyword evidence="16" id="KW-1185">Reference proteome</keyword>
<comment type="function">
    <text evidence="13">Key component of the F(0) channel; it plays a direct role in translocation across the membrane. A homomeric c-ring of between 10-14 subunits forms the central stalk rotor element with the F(1) delta and epsilon subunits.</text>
</comment>
<evidence type="ECO:0000259" key="14">
    <source>
        <dbReference type="Pfam" id="PF00137"/>
    </source>
</evidence>
<evidence type="ECO:0000256" key="4">
    <source>
        <dbReference type="ARBA" id="ARBA00022547"/>
    </source>
</evidence>
<evidence type="ECO:0000313" key="16">
    <source>
        <dbReference type="Proteomes" id="UP001597425"/>
    </source>
</evidence>
<comment type="function">
    <text evidence="12 13">F(1)F(0) ATP synthase produces ATP from ADP in the presence of a proton or sodium gradient. F-type ATPases consist of two structural domains, F(1) containing the extramembraneous catalytic core and F(0) containing the membrane proton channel, linked together by a central stalk and a peripheral stalk. During catalysis, ATP synthesis in the catalytic domain of F(1) is coupled via a rotary mechanism of the central stalk subunits to proton translocation.</text>
</comment>
<keyword evidence="3 13" id="KW-0813">Transport</keyword>
<dbReference type="PRINTS" id="PR00124">
    <property type="entry name" value="ATPASEC"/>
</dbReference>
<feature type="domain" description="V-ATPase proteolipid subunit C-like" evidence="14">
    <location>
        <begin position="9"/>
        <end position="72"/>
    </location>
</feature>
<dbReference type="HAMAP" id="MF_01396">
    <property type="entry name" value="ATP_synth_c_bact"/>
    <property type="match status" value="1"/>
</dbReference>